<dbReference type="PROSITE" id="PS51482">
    <property type="entry name" value="DEGV"/>
    <property type="match status" value="1"/>
</dbReference>
<dbReference type="SUPFAM" id="SSF82549">
    <property type="entry name" value="DAK1/DegV-like"/>
    <property type="match status" value="1"/>
</dbReference>
<evidence type="ECO:0000313" key="1">
    <source>
        <dbReference type="EMBL" id="QQZ63681.1"/>
    </source>
</evidence>
<organism evidence="1 2">
    <name type="scientific">Paenibacillus sonchi</name>
    <dbReference type="NCBI Taxonomy" id="373687"/>
    <lineage>
        <taxon>Bacteria</taxon>
        <taxon>Bacillati</taxon>
        <taxon>Bacillota</taxon>
        <taxon>Bacilli</taxon>
        <taxon>Bacillales</taxon>
        <taxon>Paenibacillaceae</taxon>
        <taxon>Paenibacillus</taxon>
        <taxon>Paenibacillus sonchi group</taxon>
    </lineage>
</organism>
<evidence type="ECO:0000313" key="2">
    <source>
        <dbReference type="Proteomes" id="UP000595841"/>
    </source>
</evidence>
<dbReference type="Proteomes" id="UP000595841">
    <property type="component" value="Chromosome"/>
</dbReference>
<dbReference type="KEGG" id="pson:JI735_15320"/>
<protein>
    <submittedName>
        <fullName evidence="1">DegV family protein</fullName>
    </submittedName>
</protein>
<dbReference type="AlphaFoldDB" id="A0A974PHN8"/>
<dbReference type="RefSeq" id="WP_157771336.1">
    <property type="nucleotide sequence ID" value="NZ_CP068595.1"/>
</dbReference>
<dbReference type="InterPro" id="IPR003797">
    <property type="entry name" value="DegV"/>
</dbReference>
<proteinExistence type="predicted"/>
<keyword evidence="2" id="KW-1185">Reference proteome</keyword>
<gene>
    <name evidence="1" type="ORF">JI735_15320</name>
</gene>
<name>A0A974PHN8_9BACL</name>
<dbReference type="EMBL" id="CP068595">
    <property type="protein sequence ID" value="QQZ63681.1"/>
    <property type="molecule type" value="Genomic_DNA"/>
</dbReference>
<reference evidence="1 2" key="1">
    <citation type="submission" date="2021-01" db="EMBL/GenBank/DDBJ databases">
        <title>Whole genome sequence of Paenibacillus sonchi LMG 24727 for comparative genomics.</title>
        <authorList>
            <person name="Lee G."/>
            <person name="Kim M.-J."/>
            <person name="Lim K."/>
            <person name="Shin J.-H."/>
        </authorList>
    </citation>
    <scope>NUCLEOTIDE SEQUENCE [LARGE SCALE GENOMIC DNA]</scope>
    <source>
        <strain evidence="1 2">LMG 24727</strain>
    </source>
</reference>
<accession>A0A974PHN8</accession>
<sequence>MINVHIFTDSLTTLPQDMIAGLNISIVQVYIVFSNAQVYRHTEDISTDKLT</sequence>
<dbReference type="Gene3D" id="3.40.50.10170">
    <property type="match status" value="1"/>
</dbReference>
<dbReference type="Pfam" id="PF02645">
    <property type="entry name" value="DegV"/>
    <property type="match status" value="1"/>
</dbReference>